<organism evidence="2 3">
    <name type="scientific">Listeria grayi FSL F6-1183</name>
    <dbReference type="NCBI Taxonomy" id="1265827"/>
    <lineage>
        <taxon>Bacteria</taxon>
        <taxon>Bacillati</taxon>
        <taxon>Bacillota</taxon>
        <taxon>Bacilli</taxon>
        <taxon>Bacillales</taxon>
        <taxon>Listeriaceae</taxon>
        <taxon>Listeria</taxon>
    </lineage>
</organism>
<dbReference type="Proteomes" id="UP000019251">
    <property type="component" value="Unassembled WGS sequence"/>
</dbReference>
<dbReference type="InterPro" id="IPR014875">
    <property type="entry name" value="Mor_transcription_activator"/>
</dbReference>
<dbReference type="SUPFAM" id="SSF46689">
    <property type="entry name" value="Homeodomain-like"/>
    <property type="match status" value="1"/>
</dbReference>
<protein>
    <recommendedName>
        <fullName evidence="1">Mor transcription activator domain-containing protein</fullName>
    </recommendedName>
</protein>
<gene>
    <name evidence="2" type="ORF">LMUR_01045</name>
</gene>
<dbReference type="RefSeq" id="WP_052009049.1">
    <property type="nucleotide sequence ID" value="NZ_AODG01000003.1"/>
</dbReference>
<reference evidence="2 3" key="1">
    <citation type="submission" date="2012-12" db="EMBL/GenBank/DDBJ databases">
        <title>Novel taxa of Listeriaceae from agricultural environments in the United States.</title>
        <authorList>
            <person name="den Bakker H.C."/>
            <person name="Allred A."/>
            <person name="Warchocki S."/>
            <person name="Wright E.M."/>
            <person name="Burrell A."/>
            <person name="Nightingale K.K."/>
            <person name="Kephart D."/>
            <person name="Wiedmann M."/>
        </authorList>
    </citation>
    <scope>NUCLEOTIDE SEQUENCE [LARGE SCALE GENOMIC DNA]</scope>
    <source>
        <strain evidence="2 3">FSL F6-1183</strain>
    </source>
</reference>
<comment type="caution">
    <text evidence="2">The sequence shown here is derived from an EMBL/GenBank/DDBJ whole genome shotgun (WGS) entry which is preliminary data.</text>
</comment>
<name>A0A829RBL0_LISGR</name>
<dbReference type="Pfam" id="PF08765">
    <property type="entry name" value="Mor"/>
    <property type="match status" value="1"/>
</dbReference>
<proteinExistence type="predicted"/>
<feature type="domain" description="Mor transcription activator" evidence="1">
    <location>
        <begin position="15"/>
        <end position="93"/>
    </location>
</feature>
<dbReference type="AlphaFoldDB" id="A0A829RBL0"/>
<evidence type="ECO:0000313" key="3">
    <source>
        <dbReference type="Proteomes" id="UP000019251"/>
    </source>
</evidence>
<evidence type="ECO:0000313" key="2">
    <source>
        <dbReference type="EMBL" id="EUJ30423.1"/>
    </source>
</evidence>
<accession>A0A829RBL0</accession>
<dbReference type="EMBL" id="AODG01000003">
    <property type="protein sequence ID" value="EUJ30423.1"/>
    <property type="molecule type" value="Genomic_DNA"/>
</dbReference>
<dbReference type="Gene3D" id="1.10.10.60">
    <property type="entry name" value="Homeodomain-like"/>
    <property type="match status" value="1"/>
</dbReference>
<dbReference type="InterPro" id="IPR009057">
    <property type="entry name" value="Homeodomain-like_sf"/>
</dbReference>
<sequence length="97" mass="11575">MFHEPKVHEDCLAELYKELSELIGLESMLKLYVVLKGQQINFPTRLYAGEKVRAKIYQTYDGESSHKLAREYGYSSRWMQQIVKEYREEKENEKMGH</sequence>
<evidence type="ECO:0000259" key="1">
    <source>
        <dbReference type="Pfam" id="PF08765"/>
    </source>
</evidence>